<organism evidence="2 3">
    <name type="scientific">Aphanothece cf. minutissima CCALA 015</name>
    <dbReference type="NCBI Taxonomy" id="2107695"/>
    <lineage>
        <taxon>Bacteria</taxon>
        <taxon>Bacillati</taxon>
        <taxon>Cyanobacteriota</taxon>
        <taxon>Cyanophyceae</taxon>
        <taxon>Oscillatoriophycideae</taxon>
        <taxon>Chroococcales</taxon>
        <taxon>Aphanothecaceae</taxon>
        <taxon>Aphanothece</taxon>
    </lineage>
</organism>
<reference evidence="2 3" key="1">
    <citation type="submission" date="2018-02" db="EMBL/GenBank/DDBJ databases">
        <authorList>
            <person name="Moore K."/>
            <person name="Momper L."/>
        </authorList>
    </citation>
    <scope>NUCLEOTIDE SEQUENCE [LARGE SCALE GENOMIC DNA]</scope>
    <source>
        <strain evidence="2 3">CCALA 015</strain>
    </source>
</reference>
<dbReference type="SUPFAM" id="SSF53756">
    <property type="entry name" value="UDP-Glycosyltransferase/glycogen phosphorylase"/>
    <property type="match status" value="1"/>
</dbReference>
<dbReference type="PANTHER" id="PTHR45947">
    <property type="entry name" value="SULFOQUINOVOSYL TRANSFERASE SQD2"/>
    <property type="match status" value="1"/>
</dbReference>
<reference evidence="2 3" key="2">
    <citation type="submission" date="2018-03" db="EMBL/GenBank/DDBJ databases">
        <title>The ancient ancestry and fast evolution of plastids.</title>
        <authorList>
            <person name="Moore K.R."/>
            <person name="Magnabosco C."/>
            <person name="Momper L."/>
            <person name="Gold D.A."/>
            <person name="Bosak T."/>
            <person name="Fournier G.P."/>
        </authorList>
    </citation>
    <scope>NUCLEOTIDE SEQUENCE [LARGE SCALE GENOMIC DNA]</scope>
    <source>
        <strain evidence="2 3">CCALA 015</strain>
    </source>
</reference>
<dbReference type="Proteomes" id="UP000238218">
    <property type="component" value="Unassembled WGS sequence"/>
</dbReference>
<protein>
    <recommendedName>
        <fullName evidence="1">Glycosyltransferase subfamily 4-like N-terminal domain-containing protein</fullName>
    </recommendedName>
</protein>
<dbReference type="InterPro" id="IPR050194">
    <property type="entry name" value="Glycosyltransferase_grp1"/>
</dbReference>
<feature type="domain" description="Glycosyltransferase subfamily 4-like N-terminal" evidence="1">
    <location>
        <begin position="16"/>
        <end position="170"/>
    </location>
</feature>
<accession>A0ABX5F7H0</accession>
<proteinExistence type="predicted"/>
<keyword evidence="3" id="KW-1185">Reference proteome</keyword>
<dbReference type="InterPro" id="IPR028098">
    <property type="entry name" value="Glyco_trans_4-like_N"/>
</dbReference>
<dbReference type="PANTHER" id="PTHR45947:SF13">
    <property type="entry name" value="TRANSFERASE"/>
    <property type="match status" value="1"/>
</dbReference>
<dbReference type="Gene3D" id="3.40.50.2000">
    <property type="entry name" value="Glycogen Phosphorylase B"/>
    <property type="match status" value="2"/>
</dbReference>
<dbReference type="RefSeq" id="WP_106222034.1">
    <property type="nucleotide sequence ID" value="NZ_PVWP01000008.1"/>
</dbReference>
<name>A0ABX5F7H0_9CHRO</name>
<gene>
    <name evidence="2" type="ORF">C7B81_12010</name>
</gene>
<evidence type="ECO:0000313" key="2">
    <source>
        <dbReference type="EMBL" id="PSB36658.1"/>
    </source>
</evidence>
<dbReference type="CDD" id="cd03801">
    <property type="entry name" value="GT4_PimA-like"/>
    <property type="match status" value="1"/>
</dbReference>
<comment type="caution">
    <text evidence="2">The sequence shown here is derived from an EMBL/GenBank/DDBJ whole genome shotgun (WGS) entry which is preliminary data.</text>
</comment>
<dbReference type="Pfam" id="PF20706">
    <property type="entry name" value="GT4-conflict"/>
    <property type="match status" value="1"/>
</dbReference>
<evidence type="ECO:0000313" key="3">
    <source>
        <dbReference type="Proteomes" id="UP000238218"/>
    </source>
</evidence>
<dbReference type="EMBL" id="PVWP01000008">
    <property type="protein sequence ID" value="PSB36658.1"/>
    <property type="molecule type" value="Genomic_DNA"/>
</dbReference>
<sequence>MKILHTVESYLPARHGMSEVVRQISERLVARGHDVTVATRSDPARTGDSIEGVKVRGFDVQGKSAVGVWGDVSGYQRYLLASDADVIVNFAAQQWATDLMLPLLPQLKARKVFVPTGFSALGDPTFASYFAAMGEWMRSYDTCVFLSDSYRDIDFARREGVDRIAIIPNGAAAEEFVRPRDPGLRARLGIPENDLLILHVSGYLSVAKGQAEALEIFSGSQLRQATLLLVSPDFSQSLARSLTPRQLARGLYHLLRGKGLRALAFPTQLQVMKRLNRRRNAAAGRQVLGHALSRQDTVSAFLEADLLLFPSWIECSPLVLFEAAASHTPFLVTPVGNAAEIIAWTGGGELLPGERCADREGSVRADVAAGSQRLEALVADAAGRRRMADSAFRAWQAHFTWERIADQYERLYRSLLDGEAIHDQFPAPPQL</sequence>
<evidence type="ECO:0000259" key="1">
    <source>
        <dbReference type="Pfam" id="PF13579"/>
    </source>
</evidence>
<dbReference type="Pfam" id="PF13579">
    <property type="entry name" value="Glyco_trans_4_4"/>
    <property type="match status" value="1"/>
</dbReference>